<evidence type="ECO:0000313" key="2">
    <source>
        <dbReference type="EMBL" id="GIF05079.1"/>
    </source>
</evidence>
<proteinExistence type="predicted"/>
<dbReference type="AlphaFoldDB" id="A0A919TKA6"/>
<keyword evidence="3" id="KW-1185">Reference proteome</keyword>
<evidence type="ECO:0008006" key="4">
    <source>
        <dbReference type="Google" id="ProtNLM"/>
    </source>
</evidence>
<comment type="caution">
    <text evidence="2">The sequence shown here is derived from an EMBL/GenBank/DDBJ whole genome shotgun (WGS) entry which is preliminary data.</text>
</comment>
<evidence type="ECO:0000256" key="1">
    <source>
        <dbReference type="SAM" id="MobiDB-lite"/>
    </source>
</evidence>
<sequence>MTGMRADQLAALILAVSTLVGDWQPRKGRRKAVSPHRAVVLALFLRRHDNVQDVAGELFGCSQATVSRVFRKVRPPLEQAADDTLAELEVLVGYDDDPAGEVTRITNRIRGLLTRIHPPLGRVPGPKVQRRNASADPHRATPKRTRTRHREDRPVSDQILRFPATTHASTNGP</sequence>
<dbReference type="Proteomes" id="UP000629619">
    <property type="component" value="Unassembled WGS sequence"/>
</dbReference>
<feature type="region of interest" description="Disordered" evidence="1">
    <location>
        <begin position="118"/>
        <end position="173"/>
    </location>
</feature>
<name>A0A919TKA6_9ACTN</name>
<protein>
    <recommendedName>
        <fullName evidence="4">DDE superfamily endonuclease</fullName>
    </recommendedName>
</protein>
<evidence type="ECO:0000313" key="3">
    <source>
        <dbReference type="Proteomes" id="UP000629619"/>
    </source>
</evidence>
<organism evidence="2 3">
    <name type="scientific">Actinoplanes siamensis</name>
    <dbReference type="NCBI Taxonomy" id="1223317"/>
    <lineage>
        <taxon>Bacteria</taxon>
        <taxon>Bacillati</taxon>
        <taxon>Actinomycetota</taxon>
        <taxon>Actinomycetes</taxon>
        <taxon>Micromonosporales</taxon>
        <taxon>Micromonosporaceae</taxon>
        <taxon>Actinoplanes</taxon>
    </lineage>
</organism>
<dbReference type="EMBL" id="BOMW01000024">
    <property type="protein sequence ID" value="GIF05079.1"/>
    <property type="molecule type" value="Genomic_DNA"/>
</dbReference>
<accession>A0A919TKA6</accession>
<reference evidence="2" key="1">
    <citation type="submission" date="2021-01" db="EMBL/GenBank/DDBJ databases">
        <title>Whole genome shotgun sequence of Actinoplanes siamensis NBRC 109076.</title>
        <authorList>
            <person name="Komaki H."/>
            <person name="Tamura T."/>
        </authorList>
    </citation>
    <scope>NUCLEOTIDE SEQUENCE</scope>
    <source>
        <strain evidence="2">NBRC 109076</strain>
    </source>
</reference>
<gene>
    <name evidence="2" type="ORF">Asi03nite_26170</name>
</gene>